<reference evidence="1 2" key="1">
    <citation type="journal article" date="2020" name="Cell">
        <title>Large-Scale Comparative Analyses of Tick Genomes Elucidate Their Genetic Diversity and Vector Capacities.</title>
        <authorList>
            <consortium name="Tick Genome and Microbiome Consortium (TIGMIC)"/>
            <person name="Jia N."/>
            <person name="Wang J."/>
            <person name="Shi W."/>
            <person name="Du L."/>
            <person name="Sun Y."/>
            <person name="Zhan W."/>
            <person name="Jiang J.F."/>
            <person name="Wang Q."/>
            <person name="Zhang B."/>
            <person name="Ji P."/>
            <person name="Bell-Sakyi L."/>
            <person name="Cui X.M."/>
            <person name="Yuan T.T."/>
            <person name="Jiang B.G."/>
            <person name="Yang W.F."/>
            <person name="Lam T.T."/>
            <person name="Chang Q.C."/>
            <person name="Ding S.J."/>
            <person name="Wang X.J."/>
            <person name="Zhu J.G."/>
            <person name="Ruan X.D."/>
            <person name="Zhao L."/>
            <person name="Wei J.T."/>
            <person name="Ye R.Z."/>
            <person name="Que T.C."/>
            <person name="Du C.H."/>
            <person name="Zhou Y.H."/>
            <person name="Cheng J.X."/>
            <person name="Dai P.F."/>
            <person name="Guo W.B."/>
            <person name="Han X.H."/>
            <person name="Huang E.J."/>
            <person name="Li L.F."/>
            <person name="Wei W."/>
            <person name="Gao Y.C."/>
            <person name="Liu J.Z."/>
            <person name="Shao H.Z."/>
            <person name="Wang X."/>
            <person name="Wang C.C."/>
            <person name="Yang T.C."/>
            <person name="Huo Q.B."/>
            <person name="Li W."/>
            <person name="Chen H.Y."/>
            <person name="Chen S.E."/>
            <person name="Zhou L.G."/>
            <person name="Ni X.B."/>
            <person name="Tian J.H."/>
            <person name="Sheng Y."/>
            <person name="Liu T."/>
            <person name="Pan Y.S."/>
            <person name="Xia L.Y."/>
            <person name="Li J."/>
            <person name="Zhao F."/>
            <person name="Cao W.C."/>
        </authorList>
    </citation>
    <scope>NUCLEOTIDE SEQUENCE [LARGE SCALE GENOMIC DNA]</scope>
    <source>
        <strain evidence="1">Iper-2018</strain>
    </source>
</reference>
<name>A0AC60PLF2_IXOPE</name>
<dbReference type="EMBL" id="JABSTQ010010408">
    <property type="protein sequence ID" value="KAG0421188.1"/>
    <property type="molecule type" value="Genomic_DNA"/>
</dbReference>
<gene>
    <name evidence="1" type="ORF">HPB47_002911</name>
</gene>
<organism evidence="1 2">
    <name type="scientific">Ixodes persulcatus</name>
    <name type="common">Taiga tick</name>
    <dbReference type="NCBI Taxonomy" id="34615"/>
    <lineage>
        <taxon>Eukaryota</taxon>
        <taxon>Metazoa</taxon>
        <taxon>Ecdysozoa</taxon>
        <taxon>Arthropoda</taxon>
        <taxon>Chelicerata</taxon>
        <taxon>Arachnida</taxon>
        <taxon>Acari</taxon>
        <taxon>Parasitiformes</taxon>
        <taxon>Ixodida</taxon>
        <taxon>Ixodoidea</taxon>
        <taxon>Ixodidae</taxon>
        <taxon>Ixodinae</taxon>
        <taxon>Ixodes</taxon>
    </lineage>
</organism>
<sequence length="250" mass="27094">MEPFLASATVAAEPPPEPRVNSSRISPSPTPSIPMTCPVPLLRILLLLWGSFLGNGTPAVAVFDSLGPSGPLRVDRRQIEQLPAPLPEPSCAQLRAMWRQMHRMARHSQLTNEIPQFPAAYPFGYVAPDAGNKAVYFYPGAPGSSKAAFGKIVRKPERGRTKVRPRPVGRFADTPLPRAALGSYGTLVRSPDEKEQLRRQQEDPEFGVWGAFPGDARSSASRAAATVLAEDPDSRTPSFDKKLVSACALE</sequence>
<comment type="caution">
    <text evidence="1">The sequence shown here is derived from an EMBL/GenBank/DDBJ whole genome shotgun (WGS) entry which is preliminary data.</text>
</comment>
<evidence type="ECO:0000313" key="1">
    <source>
        <dbReference type="EMBL" id="KAG0421188.1"/>
    </source>
</evidence>
<dbReference type="Proteomes" id="UP000805193">
    <property type="component" value="Unassembled WGS sequence"/>
</dbReference>
<evidence type="ECO:0000313" key="2">
    <source>
        <dbReference type="Proteomes" id="UP000805193"/>
    </source>
</evidence>
<keyword evidence="2" id="KW-1185">Reference proteome</keyword>
<accession>A0AC60PLF2</accession>
<protein>
    <submittedName>
        <fullName evidence="1">Uncharacterized protein</fullName>
    </submittedName>
</protein>
<proteinExistence type="predicted"/>